<dbReference type="Proteomes" id="UP000788262">
    <property type="component" value="Unassembled WGS sequence"/>
</dbReference>
<name>A0ABS2VW55_STRAS</name>
<evidence type="ECO:0000256" key="3">
    <source>
        <dbReference type="SAM" id="MobiDB-lite"/>
    </source>
</evidence>
<evidence type="ECO:0000313" key="6">
    <source>
        <dbReference type="Proteomes" id="UP000788262"/>
    </source>
</evidence>
<evidence type="ECO:0000256" key="1">
    <source>
        <dbReference type="ARBA" id="ARBA00022729"/>
    </source>
</evidence>
<sequence length="189" mass="19029">MVLGIDLSRRTATTGRGPVAAGRGTAFAAALVLILAPALASCSDGGGGGSSSSSPEQTASASPSLPADVAAAEQQIKENWQKFFDPNTSLTDKQAVLENGDRMAPVLQAFSGDQRGGQVQATVEKVEFTSAGQATVTYDLTLNGATVLPGASGTAVEQDGTWKVSVSTLCALVQLSGNESASQSPLPGC</sequence>
<dbReference type="Pfam" id="PF26580">
    <property type="entry name" value="Mtb12_C"/>
    <property type="match status" value="1"/>
</dbReference>
<feature type="compositionally biased region" description="Low complexity" evidence="3">
    <location>
        <begin position="51"/>
        <end position="64"/>
    </location>
</feature>
<evidence type="ECO:0000313" key="5">
    <source>
        <dbReference type="EMBL" id="MBN0047240.1"/>
    </source>
</evidence>
<keyword evidence="1" id="KW-0732">Signal</keyword>
<dbReference type="EMBL" id="JAFFZS010000023">
    <property type="protein sequence ID" value="MBN0047240.1"/>
    <property type="molecule type" value="Genomic_DNA"/>
</dbReference>
<gene>
    <name evidence="5" type="ORF">JS756_24655</name>
</gene>
<comment type="caution">
    <text evidence="5">The sequence shown here is derived from an EMBL/GenBank/DDBJ whole genome shotgun (WGS) entry which is preliminary data.</text>
</comment>
<organism evidence="5 6">
    <name type="scientific">Streptomyces actuosus</name>
    <dbReference type="NCBI Taxonomy" id="1885"/>
    <lineage>
        <taxon>Bacteria</taxon>
        <taxon>Bacillati</taxon>
        <taxon>Actinomycetota</taxon>
        <taxon>Actinomycetes</taxon>
        <taxon>Kitasatosporales</taxon>
        <taxon>Streptomycetaceae</taxon>
        <taxon>Streptomyces</taxon>
    </lineage>
</organism>
<feature type="region of interest" description="Disordered" evidence="3">
    <location>
        <begin position="44"/>
        <end position="68"/>
    </location>
</feature>
<proteinExistence type="inferred from homology"/>
<keyword evidence="6" id="KW-1185">Reference proteome</keyword>
<protein>
    <recommendedName>
        <fullName evidence="4">Low molecular weight antigen MTB12-like C-terminal domain-containing protein</fullName>
    </recommendedName>
</protein>
<comment type="similarity">
    <text evidence="2">Belongs to the MTB12 family.</text>
</comment>
<accession>A0ABS2VW55</accession>
<evidence type="ECO:0000256" key="2">
    <source>
        <dbReference type="ARBA" id="ARBA00093774"/>
    </source>
</evidence>
<feature type="domain" description="Low molecular weight antigen MTB12-like C-terminal" evidence="4">
    <location>
        <begin position="70"/>
        <end position="179"/>
    </location>
</feature>
<dbReference type="RefSeq" id="WP_205385381.1">
    <property type="nucleotide sequence ID" value="NZ_JAFFZS010000023.1"/>
</dbReference>
<evidence type="ECO:0000259" key="4">
    <source>
        <dbReference type="Pfam" id="PF26580"/>
    </source>
</evidence>
<dbReference type="InterPro" id="IPR058644">
    <property type="entry name" value="Mtb12-like_C"/>
</dbReference>
<reference evidence="5 6" key="1">
    <citation type="submission" date="2021-02" db="EMBL/GenBank/DDBJ databases">
        <title>Whole genome sequencing of Streptomyces actuosus VRA1.</title>
        <authorList>
            <person name="Sen G."/>
            <person name="Sen A."/>
        </authorList>
    </citation>
    <scope>NUCLEOTIDE SEQUENCE [LARGE SCALE GENOMIC DNA]</scope>
    <source>
        <strain evidence="5 6">VRA1</strain>
    </source>
</reference>